<dbReference type="GeneID" id="36555764"/>
<dbReference type="Proteomes" id="UP000234275">
    <property type="component" value="Unassembled WGS sequence"/>
</dbReference>
<keyword evidence="3" id="KW-1185">Reference proteome</keyword>
<sequence>MGPGQALGPGTGDKVSGTFDGAWLTRPGRGTRYMESRTGEAKPPALTACHSGRSRPQPQVSTGMRGK</sequence>
<feature type="region of interest" description="Disordered" evidence="1">
    <location>
        <begin position="1"/>
        <end position="67"/>
    </location>
</feature>
<protein>
    <submittedName>
        <fullName evidence="2">Uncharacterized protein</fullName>
    </submittedName>
</protein>
<feature type="compositionally biased region" description="Gly residues" evidence="1">
    <location>
        <begin position="1"/>
        <end position="11"/>
    </location>
</feature>
<dbReference type="RefSeq" id="XP_024709045.1">
    <property type="nucleotide sequence ID" value="XM_024848065.1"/>
</dbReference>
<comment type="caution">
    <text evidence="2">The sequence shown here is derived from an EMBL/GenBank/DDBJ whole genome shotgun (WGS) entry which is preliminary data.</text>
</comment>
<gene>
    <name evidence="2" type="ORF">P170DRAFT_431557</name>
</gene>
<dbReference type="AlphaFoldDB" id="A0A2I2GLJ2"/>
<evidence type="ECO:0000256" key="1">
    <source>
        <dbReference type="SAM" id="MobiDB-lite"/>
    </source>
</evidence>
<dbReference type="EMBL" id="MSFO01000001">
    <property type="protein sequence ID" value="PLB53743.1"/>
    <property type="molecule type" value="Genomic_DNA"/>
</dbReference>
<name>A0A2I2GLJ2_9EURO</name>
<proteinExistence type="predicted"/>
<dbReference type="VEuPathDB" id="FungiDB:P170DRAFT_431557"/>
<feature type="compositionally biased region" description="Polar residues" evidence="1">
    <location>
        <begin position="54"/>
        <end position="67"/>
    </location>
</feature>
<evidence type="ECO:0000313" key="3">
    <source>
        <dbReference type="Proteomes" id="UP000234275"/>
    </source>
</evidence>
<reference evidence="2 3" key="1">
    <citation type="submission" date="2016-12" db="EMBL/GenBank/DDBJ databases">
        <title>The genomes of Aspergillus section Nigri reveals drivers in fungal speciation.</title>
        <authorList>
            <consortium name="DOE Joint Genome Institute"/>
            <person name="Vesth T.C."/>
            <person name="Nybo J."/>
            <person name="Theobald S."/>
            <person name="Brandl J."/>
            <person name="Frisvad J.C."/>
            <person name="Nielsen K.F."/>
            <person name="Lyhne E.K."/>
            <person name="Kogle M.E."/>
            <person name="Kuo A."/>
            <person name="Riley R."/>
            <person name="Clum A."/>
            <person name="Nolan M."/>
            <person name="Lipzen A."/>
            <person name="Salamov A."/>
            <person name="Henrissat B."/>
            <person name="Wiebenga A."/>
            <person name="De Vries R.P."/>
            <person name="Grigoriev I.V."/>
            <person name="Mortensen U.H."/>
            <person name="Andersen M.R."/>
            <person name="Baker S.E."/>
        </authorList>
    </citation>
    <scope>NUCLEOTIDE SEQUENCE [LARGE SCALE GENOMIC DNA]</scope>
    <source>
        <strain evidence="2 3">IBT 23096</strain>
    </source>
</reference>
<organism evidence="2 3">
    <name type="scientific">Aspergillus steynii IBT 23096</name>
    <dbReference type="NCBI Taxonomy" id="1392250"/>
    <lineage>
        <taxon>Eukaryota</taxon>
        <taxon>Fungi</taxon>
        <taxon>Dikarya</taxon>
        <taxon>Ascomycota</taxon>
        <taxon>Pezizomycotina</taxon>
        <taxon>Eurotiomycetes</taxon>
        <taxon>Eurotiomycetidae</taxon>
        <taxon>Eurotiales</taxon>
        <taxon>Aspergillaceae</taxon>
        <taxon>Aspergillus</taxon>
        <taxon>Aspergillus subgen. Circumdati</taxon>
    </lineage>
</organism>
<evidence type="ECO:0000313" key="2">
    <source>
        <dbReference type="EMBL" id="PLB53743.1"/>
    </source>
</evidence>
<accession>A0A2I2GLJ2</accession>